<name>A0A9W6VER0_9PSEU</name>
<feature type="compositionally biased region" description="Pro residues" evidence="1">
    <location>
        <begin position="94"/>
        <end position="103"/>
    </location>
</feature>
<dbReference type="EMBL" id="BSTI01000001">
    <property type="protein sequence ID" value="GLY64074.1"/>
    <property type="molecule type" value="Genomic_DNA"/>
</dbReference>
<organism evidence="3 4">
    <name type="scientific">Amycolatopsis taiwanensis</name>
    <dbReference type="NCBI Taxonomy" id="342230"/>
    <lineage>
        <taxon>Bacteria</taxon>
        <taxon>Bacillati</taxon>
        <taxon>Actinomycetota</taxon>
        <taxon>Actinomycetes</taxon>
        <taxon>Pseudonocardiales</taxon>
        <taxon>Pseudonocardiaceae</taxon>
        <taxon>Amycolatopsis</taxon>
    </lineage>
</organism>
<keyword evidence="4" id="KW-1185">Reference proteome</keyword>
<keyword evidence="2" id="KW-0472">Membrane</keyword>
<keyword evidence="2" id="KW-0812">Transmembrane</keyword>
<feature type="region of interest" description="Disordered" evidence="1">
    <location>
        <begin position="69"/>
        <end position="145"/>
    </location>
</feature>
<evidence type="ECO:0000313" key="4">
    <source>
        <dbReference type="Proteomes" id="UP001165136"/>
    </source>
</evidence>
<dbReference type="Proteomes" id="UP001165136">
    <property type="component" value="Unassembled WGS sequence"/>
</dbReference>
<dbReference type="RefSeq" id="WP_285485823.1">
    <property type="nucleotide sequence ID" value="NZ_BSTI01000001.1"/>
</dbReference>
<keyword evidence="2" id="KW-1133">Transmembrane helix</keyword>
<comment type="caution">
    <text evidence="3">The sequence shown here is derived from an EMBL/GenBank/DDBJ whole genome shotgun (WGS) entry which is preliminary data.</text>
</comment>
<gene>
    <name evidence="3" type="ORF">Atai01_06930</name>
</gene>
<dbReference type="AlphaFoldDB" id="A0A9W6VER0"/>
<sequence>MTADDEELGRELRRLFDDARLDVLPREGAEEALVAGARRVRRRRAALTTAGGALSAVVLVVGSLLAGSLRPDSTQTASPAGPGPEPSMTSSVEPPVPSAPPMPNVTRSPVAQRTSTTPDPPQGSLSTTTVPGRDTSRPGQVSVLPGSVLGPTGYGLLQLGMSFQTAKATGMLAGASTPPTTCTTYTLKEGSYAVSTVYISPADGIVRFTAGGAHTPQGIEVGSTMAQLQVAYPGLSKSSVAYEASTGSGGSYVFYVDGHGLVTSIELIGPALTC</sequence>
<evidence type="ECO:0000256" key="2">
    <source>
        <dbReference type="SAM" id="Phobius"/>
    </source>
</evidence>
<feature type="compositionally biased region" description="Polar residues" evidence="1">
    <location>
        <begin position="106"/>
        <end position="130"/>
    </location>
</feature>
<reference evidence="3" key="1">
    <citation type="submission" date="2023-03" db="EMBL/GenBank/DDBJ databases">
        <title>Amycolatopsis taiwanensis NBRC 103393.</title>
        <authorList>
            <person name="Ichikawa N."/>
            <person name="Sato H."/>
            <person name="Tonouchi N."/>
        </authorList>
    </citation>
    <scope>NUCLEOTIDE SEQUENCE</scope>
    <source>
        <strain evidence="3">NBRC 103393</strain>
    </source>
</reference>
<evidence type="ECO:0000313" key="3">
    <source>
        <dbReference type="EMBL" id="GLY64074.1"/>
    </source>
</evidence>
<accession>A0A9W6VER0</accession>
<feature type="transmembrane region" description="Helical" evidence="2">
    <location>
        <begin position="45"/>
        <end position="66"/>
    </location>
</feature>
<evidence type="ECO:0000256" key="1">
    <source>
        <dbReference type="SAM" id="MobiDB-lite"/>
    </source>
</evidence>
<proteinExistence type="predicted"/>
<protein>
    <submittedName>
        <fullName evidence="3">Uncharacterized protein</fullName>
    </submittedName>
</protein>